<keyword evidence="2" id="KW-1185">Reference proteome</keyword>
<gene>
    <name evidence="1" type="ORF">E0493_11150</name>
</gene>
<organism evidence="1 2">
    <name type="scientific">Teichococcus coralli</name>
    <dbReference type="NCBI Taxonomy" id="2545983"/>
    <lineage>
        <taxon>Bacteria</taxon>
        <taxon>Pseudomonadati</taxon>
        <taxon>Pseudomonadota</taxon>
        <taxon>Alphaproteobacteria</taxon>
        <taxon>Acetobacterales</taxon>
        <taxon>Roseomonadaceae</taxon>
        <taxon>Roseomonas</taxon>
    </lineage>
</organism>
<proteinExistence type="predicted"/>
<dbReference type="SUPFAM" id="SSF57783">
    <property type="entry name" value="Zinc beta-ribbon"/>
    <property type="match status" value="1"/>
</dbReference>
<dbReference type="Proteomes" id="UP000460715">
    <property type="component" value="Unassembled WGS sequence"/>
</dbReference>
<evidence type="ECO:0000313" key="2">
    <source>
        <dbReference type="Proteomes" id="UP000460715"/>
    </source>
</evidence>
<sequence length="107" mass="10986">MVTAPSGPDYAAINQAALARLPEVLARLLPGGRTVGGEWQVGSLQGEAGNSLKVRLYGQRAGMWCDFATGDRGGDVVSLAAAVAGLPQSKAAQKLAQMLRLEGGQHG</sequence>
<evidence type="ECO:0000313" key="1">
    <source>
        <dbReference type="EMBL" id="MXP63902.1"/>
    </source>
</evidence>
<dbReference type="EMBL" id="SNVJ01000008">
    <property type="protein sequence ID" value="MXP63902.1"/>
    <property type="molecule type" value="Genomic_DNA"/>
</dbReference>
<protein>
    <submittedName>
        <fullName evidence="1">Uncharacterized protein</fullName>
    </submittedName>
</protein>
<accession>A0A845BF74</accession>
<comment type="caution">
    <text evidence="1">The sequence shown here is derived from an EMBL/GenBank/DDBJ whole genome shotgun (WGS) entry which is preliminary data.</text>
</comment>
<name>A0A845BF74_9PROT</name>
<dbReference type="AlphaFoldDB" id="A0A845BF74"/>
<reference evidence="1 2" key="1">
    <citation type="submission" date="2019-03" db="EMBL/GenBank/DDBJ databases">
        <title>Roseomonas sp. a novel Roseomonas species isolated from Sea whip Gorgonian.</title>
        <authorList>
            <person name="Li F."/>
            <person name="Pan X."/>
            <person name="Huang S."/>
            <person name="Li Z."/>
            <person name="Meng B."/>
        </authorList>
    </citation>
    <scope>NUCLEOTIDE SEQUENCE [LARGE SCALE GENOMIC DNA]</scope>
    <source>
        <strain evidence="1 2">M0104</strain>
    </source>
</reference>
<dbReference type="OrthoDB" id="9811157at2"/>